<dbReference type="InterPro" id="IPR020843">
    <property type="entry name" value="ER"/>
</dbReference>
<evidence type="ECO:0000313" key="2">
    <source>
        <dbReference type="EMBL" id="SDU81973.1"/>
    </source>
</evidence>
<gene>
    <name evidence="2" type="ORF">SAMN04488544_0473</name>
</gene>
<dbReference type="CDD" id="cd05289">
    <property type="entry name" value="MDR_like_2"/>
    <property type="match status" value="1"/>
</dbReference>
<accession>A0A1H2LLU8</accession>
<protein>
    <submittedName>
        <fullName evidence="2">NADPH:quinone reductase</fullName>
    </submittedName>
</protein>
<dbReference type="SUPFAM" id="SSF51735">
    <property type="entry name" value="NAD(P)-binding Rossmann-fold domains"/>
    <property type="match status" value="1"/>
</dbReference>
<dbReference type="EMBL" id="LT629799">
    <property type="protein sequence ID" value="SDU81973.1"/>
    <property type="molecule type" value="Genomic_DNA"/>
</dbReference>
<proteinExistence type="predicted"/>
<dbReference type="Gene3D" id="3.40.50.720">
    <property type="entry name" value="NAD(P)-binding Rossmann-like Domain"/>
    <property type="match status" value="1"/>
</dbReference>
<dbReference type="OrthoDB" id="9801186at2"/>
<dbReference type="Proteomes" id="UP000198825">
    <property type="component" value="Chromosome I"/>
</dbReference>
<feature type="domain" description="Enoyl reductase (ER)" evidence="1">
    <location>
        <begin position="25"/>
        <end position="344"/>
    </location>
</feature>
<dbReference type="STRING" id="546874.SAMN04488544_0473"/>
<organism evidence="2 3">
    <name type="scientific">Microlunatus sagamiharensis</name>
    <dbReference type="NCBI Taxonomy" id="546874"/>
    <lineage>
        <taxon>Bacteria</taxon>
        <taxon>Bacillati</taxon>
        <taxon>Actinomycetota</taxon>
        <taxon>Actinomycetes</taxon>
        <taxon>Propionibacteriales</taxon>
        <taxon>Propionibacteriaceae</taxon>
        <taxon>Microlunatus</taxon>
    </lineage>
</organism>
<dbReference type="GO" id="GO:0016491">
    <property type="term" value="F:oxidoreductase activity"/>
    <property type="evidence" value="ECO:0007669"/>
    <property type="project" value="InterPro"/>
</dbReference>
<dbReference type="SMART" id="SM00829">
    <property type="entry name" value="PKS_ER"/>
    <property type="match status" value="1"/>
</dbReference>
<dbReference type="SUPFAM" id="SSF50129">
    <property type="entry name" value="GroES-like"/>
    <property type="match status" value="1"/>
</dbReference>
<dbReference type="InterPro" id="IPR013154">
    <property type="entry name" value="ADH-like_N"/>
</dbReference>
<sequence>MSPTTRPDDQLVPATTRAWTVTAYGAKHPLELRERPTPGVGPTDLLVRVAAAGVNPLDVKTWHGEFRVPLPYRTPFTLGNDLAGVVERIGPGVRGFAVGDAVYARVDQRRVGTFAERVSVAEADCAPVPRSVSLVEAASLPLVALTAWQALVVRAGVRPGHRVLVHAGTGGVGSTAIQLAKHLGAHVATTASAANADLVRSFGADEVVDHRTEDFTARLHDYDAVLDPLGAPSVLRSLTVLKPGGVVVGISGPPDPDFASQLGRPLLRPVLALTSRKVRSVARRRGVRYTFLFMSANGEQLRRVTELVDAGVIRPTVERTYPFAETPDALAQVAGGRTRGKVVVTVP</sequence>
<dbReference type="Pfam" id="PF08240">
    <property type="entry name" value="ADH_N"/>
    <property type="match status" value="1"/>
</dbReference>
<dbReference type="InterPro" id="IPR011032">
    <property type="entry name" value="GroES-like_sf"/>
</dbReference>
<keyword evidence="3" id="KW-1185">Reference proteome</keyword>
<reference evidence="3" key="1">
    <citation type="submission" date="2016-10" db="EMBL/GenBank/DDBJ databases">
        <authorList>
            <person name="Varghese N."/>
            <person name="Submissions S."/>
        </authorList>
    </citation>
    <scope>NUCLEOTIDE SEQUENCE [LARGE SCALE GENOMIC DNA]</scope>
    <source>
        <strain evidence="3">DSM 21743</strain>
    </source>
</reference>
<dbReference type="Gene3D" id="3.90.180.10">
    <property type="entry name" value="Medium-chain alcohol dehydrogenases, catalytic domain"/>
    <property type="match status" value="1"/>
</dbReference>
<evidence type="ECO:0000313" key="3">
    <source>
        <dbReference type="Proteomes" id="UP000198825"/>
    </source>
</evidence>
<dbReference type="AlphaFoldDB" id="A0A1H2LLU8"/>
<dbReference type="Pfam" id="PF13602">
    <property type="entry name" value="ADH_zinc_N_2"/>
    <property type="match status" value="1"/>
</dbReference>
<dbReference type="PANTHER" id="PTHR11695:SF294">
    <property type="entry name" value="RETICULON-4-INTERACTING PROTEIN 1, MITOCHONDRIAL"/>
    <property type="match status" value="1"/>
</dbReference>
<evidence type="ECO:0000259" key="1">
    <source>
        <dbReference type="SMART" id="SM00829"/>
    </source>
</evidence>
<dbReference type="InterPro" id="IPR036291">
    <property type="entry name" value="NAD(P)-bd_dom_sf"/>
</dbReference>
<dbReference type="PANTHER" id="PTHR11695">
    <property type="entry name" value="ALCOHOL DEHYDROGENASE RELATED"/>
    <property type="match status" value="1"/>
</dbReference>
<dbReference type="InterPro" id="IPR050700">
    <property type="entry name" value="YIM1/Zinc_Alcohol_DH_Fams"/>
</dbReference>
<dbReference type="RefSeq" id="WP_091073080.1">
    <property type="nucleotide sequence ID" value="NZ_LT629799.1"/>
</dbReference>
<name>A0A1H2LLU8_9ACTN</name>